<keyword evidence="7" id="KW-0067">ATP-binding</keyword>
<protein>
    <recommendedName>
        <fullName evidence="3">urease</fullName>
        <ecNumber evidence="3">3.5.1.5</ecNumber>
    </recommendedName>
</protein>
<dbReference type="PROSITE" id="PS00145">
    <property type="entry name" value="UREASE_2"/>
    <property type="match status" value="1"/>
</dbReference>
<organism evidence="12 13">
    <name type="scientific">Actinobacillus seminis</name>
    <dbReference type="NCBI Taxonomy" id="722"/>
    <lineage>
        <taxon>Bacteria</taxon>
        <taxon>Pseudomonadati</taxon>
        <taxon>Pseudomonadota</taxon>
        <taxon>Gammaproteobacteria</taxon>
        <taxon>Pasteurellales</taxon>
        <taxon>Pasteurellaceae</taxon>
        <taxon>Actinobacillus</taxon>
    </lineage>
</organism>
<evidence type="ECO:0000313" key="13">
    <source>
        <dbReference type="Proteomes" id="UP000215738"/>
    </source>
</evidence>
<feature type="domain" description="ABC transporter" evidence="10">
    <location>
        <begin position="3"/>
        <end position="238"/>
    </location>
</feature>
<evidence type="ECO:0000259" key="11">
    <source>
        <dbReference type="PROSITE" id="PS51368"/>
    </source>
</evidence>
<evidence type="ECO:0000256" key="6">
    <source>
        <dbReference type="ARBA" id="ARBA00022741"/>
    </source>
</evidence>
<comment type="cofactor">
    <cofactor evidence="1">
        <name>Ni cation</name>
        <dbReference type="ChEBI" id="CHEBI:25516"/>
    </cofactor>
</comment>
<comment type="caution">
    <text evidence="8">Lacks conserved residue(s) required for the propagation of feature annotation.</text>
</comment>
<dbReference type="InterPro" id="IPR027417">
    <property type="entry name" value="P-loop_NTPase"/>
</dbReference>
<dbReference type="SUPFAM" id="SSF52540">
    <property type="entry name" value="P-loop containing nucleoside triphosphate hydrolases"/>
    <property type="match status" value="1"/>
</dbReference>
<reference evidence="12 13" key="1">
    <citation type="submission" date="2017-07" db="EMBL/GenBank/DDBJ databases">
        <title>Virulence factors identified in Actinobacillus seminis.</title>
        <authorList>
            <person name="Negrete-Abascal E."/>
            <person name="Vaca-Pacheco S."/>
            <person name="Montes-Garcia F."/>
            <person name="Leyto-Gil A.M."/>
            <person name="Fragoso-Garcia E."/>
            <person name="Carvente-Garcia R."/>
            <person name="Perez-Agueros S."/>
            <person name="Castelan-Sanchez H.G."/>
            <person name="Garcia-Molina A."/>
            <person name="Villamar T.E."/>
            <person name="Vazquez-Cruz C."/>
        </authorList>
    </citation>
    <scope>NUCLEOTIDE SEQUENCE [LARGE SCALE GENOMIC DNA]</scope>
    <source>
        <strain evidence="12 13">ATCC 15768</strain>
    </source>
</reference>
<comment type="subcellular location">
    <subcellularLocation>
        <location evidence="8">Cytoplasm</location>
    </subcellularLocation>
</comment>
<dbReference type="EC" id="3.5.1.5" evidence="3"/>
<comment type="pathway">
    <text evidence="2">Nitrogen metabolism; urea degradation; CO(2) and NH(3) from urea (urease route): step 1/1.</text>
</comment>
<keyword evidence="8" id="KW-0378">Hydrolase</keyword>
<keyword evidence="6" id="KW-0547">Nucleotide-binding</keyword>
<evidence type="ECO:0000259" key="10">
    <source>
        <dbReference type="PROSITE" id="PS50893"/>
    </source>
</evidence>
<evidence type="ECO:0000256" key="8">
    <source>
        <dbReference type="PROSITE-ProRule" id="PRU00700"/>
    </source>
</evidence>
<sequence>MILAVHNLHIHLQHQHIIQGVSFCLQPQQRLFLQGDIGAGKSTLLHSLLGFVPISQGEIYWFGECCRQERDFHPIRGAQVGICFQQAEDQLFGPTVLDDVAFGLLNLGISRERAYQQALTQLEQLDIAHLKERSVNWLSGGEKKNFVALAGVLVMRPKVLLLDEPTNNLAQKNIEKLTSLLRSLRLPMLVASHDQGFVQALADEMDIQVAIHTDTLNESGFLEDTMQAINGRVIHTFHTEGAGGGHAPDIIKAAMYPNVLPASTNPTRPFTVNTIDEHLDMLMVCHHLDKRVPEDVAFADSRIRPETIAAEDILHDMGVFSIMSSDSQAMGRVGEVVTRTWQTADKMKAQRGALAEDPHSDNFRIKRYIAKYTINPAIAHGISDYVGSLEVGKLADIMLWKPMFFGVKPECILKKGMISYAKMGDPNASIPTPQPFFYRPMFASQGQANSKSAVIFVSKSAFDADIRRQYGLNKETLAVQGCRDVGKKDLILNNVTPEITVDPERYEVRVDGEHITCEPSTTLPLAQRYFLF</sequence>
<keyword evidence="5" id="KW-0533">Nickel</keyword>
<dbReference type="Pfam" id="PF01979">
    <property type="entry name" value="Amidohydro_1"/>
    <property type="match status" value="1"/>
</dbReference>
<dbReference type="PROSITE" id="PS50893">
    <property type="entry name" value="ABC_TRANSPORTER_2"/>
    <property type="match status" value="1"/>
</dbReference>
<evidence type="ECO:0000256" key="7">
    <source>
        <dbReference type="ARBA" id="ARBA00022840"/>
    </source>
</evidence>
<dbReference type="PANTHER" id="PTHR43440">
    <property type="entry name" value="UREASE"/>
    <property type="match status" value="1"/>
</dbReference>
<evidence type="ECO:0000256" key="5">
    <source>
        <dbReference type="ARBA" id="ARBA00022596"/>
    </source>
</evidence>
<dbReference type="InterPro" id="IPR015856">
    <property type="entry name" value="ABC_transpr_CbiO/EcfA_su"/>
</dbReference>
<dbReference type="InterPro" id="IPR032466">
    <property type="entry name" value="Metal_Hydrolase"/>
</dbReference>
<dbReference type="Proteomes" id="UP000215738">
    <property type="component" value="Unassembled WGS sequence"/>
</dbReference>
<comment type="caution">
    <text evidence="12">The sequence shown here is derived from an EMBL/GenBank/DDBJ whole genome shotgun (WGS) entry which is preliminary data.</text>
</comment>
<dbReference type="Gene3D" id="2.30.40.10">
    <property type="entry name" value="Urease, subunit C, domain 1"/>
    <property type="match status" value="1"/>
</dbReference>
<dbReference type="InterPro" id="IPR050112">
    <property type="entry name" value="Urease_alpha_subunit"/>
</dbReference>
<feature type="domain" description="Urease" evidence="11">
    <location>
        <begin position="200"/>
        <end position="532"/>
    </location>
</feature>
<dbReference type="Pfam" id="PF00005">
    <property type="entry name" value="ABC_tran"/>
    <property type="match status" value="1"/>
</dbReference>
<dbReference type="InterPro" id="IPR011059">
    <property type="entry name" value="Metal-dep_hydrolase_composite"/>
</dbReference>
<dbReference type="PANTHER" id="PTHR43440:SF1">
    <property type="entry name" value="UREASE"/>
    <property type="match status" value="1"/>
</dbReference>
<dbReference type="InterPro" id="IPR003593">
    <property type="entry name" value="AAA+_ATPase"/>
</dbReference>
<dbReference type="InterPro" id="IPR017950">
    <property type="entry name" value="Urease_AS"/>
</dbReference>
<evidence type="ECO:0000256" key="3">
    <source>
        <dbReference type="ARBA" id="ARBA00012934"/>
    </source>
</evidence>
<comment type="similarity">
    <text evidence="9">Belongs to the metallo-dependent hydrolases superfamily. Urease alpha subunit family.</text>
</comment>
<dbReference type="SMART" id="SM00382">
    <property type="entry name" value="AAA"/>
    <property type="match status" value="1"/>
</dbReference>
<dbReference type="SUPFAM" id="SSF51556">
    <property type="entry name" value="Metallo-dependent hydrolases"/>
    <property type="match status" value="1"/>
</dbReference>
<name>A0ABX4FP39_9PAST</name>
<dbReference type="EMBL" id="NLFK01000003">
    <property type="protein sequence ID" value="OZN25359.1"/>
    <property type="molecule type" value="Genomic_DNA"/>
</dbReference>
<dbReference type="InterPro" id="IPR003439">
    <property type="entry name" value="ABC_transporter-like_ATP-bd"/>
</dbReference>
<evidence type="ECO:0000256" key="2">
    <source>
        <dbReference type="ARBA" id="ARBA00004897"/>
    </source>
</evidence>
<keyword evidence="4" id="KW-0813">Transport</keyword>
<gene>
    <name evidence="12" type="ORF">CFY87_04330</name>
</gene>
<evidence type="ECO:0000256" key="9">
    <source>
        <dbReference type="RuleBase" id="RU004158"/>
    </source>
</evidence>
<dbReference type="Gene3D" id="3.40.50.300">
    <property type="entry name" value="P-loop containing nucleotide triphosphate hydrolases"/>
    <property type="match status" value="1"/>
</dbReference>
<dbReference type="SUPFAM" id="SSF51338">
    <property type="entry name" value="Composite domain of metallo-dependent hydrolases"/>
    <property type="match status" value="1"/>
</dbReference>
<dbReference type="PROSITE" id="PS51368">
    <property type="entry name" value="UREASE_3"/>
    <property type="match status" value="1"/>
</dbReference>
<dbReference type="InterPro" id="IPR017951">
    <property type="entry name" value="Urease_asu_c"/>
</dbReference>
<dbReference type="PRINTS" id="PR01752">
    <property type="entry name" value="UREASE"/>
</dbReference>
<dbReference type="InterPro" id="IPR005848">
    <property type="entry name" value="Urease_asu"/>
</dbReference>
<evidence type="ECO:0000313" key="12">
    <source>
        <dbReference type="EMBL" id="OZN25359.1"/>
    </source>
</evidence>
<evidence type="ECO:0000256" key="4">
    <source>
        <dbReference type="ARBA" id="ARBA00022448"/>
    </source>
</evidence>
<keyword evidence="13" id="KW-1185">Reference proteome</keyword>
<dbReference type="Gene3D" id="3.20.20.140">
    <property type="entry name" value="Metal-dependent hydrolases"/>
    <property type="match status" value="1"/>
</dbReference>
<feature type="active site" description="Proton donor" evidence="8">
    <location>
        <position position="286"/>
    </location>
</feature>
<keyword evidence="8" id="KW-0963">Cytoplasm</keyword>
<evidence type="ECO:0000256" key="1">
    <source>
        <dbReference type="ARBA" id="ARBA00001948"/>
    </source>
</evidence>
<dbReference type="CDD" id="cd03225">
    <property type="entry name" value="ABC_cobalt_CbiO_domain1"/>
    <property type="match status" value="1"/>
</dbReference>
<dbReference type="NCBIfam" id="NF009686">
    <property type="entry name" value="PRK13207.1"/>
    <property type="match status" value="1"/>
</dbReference>
<accession>A0ABX4FP39</accession>
<dbReference type="InterPro" id="IPR006680">
    <property type="entry name" value="Amidohydro-rel"/>
</dbReference>
<proteinExistence type="inferred from homology"/>